<organism evidence="1 2">
    <name type="scientific">Lipomyces orientalis</name>
    <dbReference type="NCBI Taxonomy" id="1233043"/>
    <lineage>
        <taxon>Eukaryota</taxon>
        <taxon>Fungi</taxon>
        <taxon>Dikarya</taxon>
        <taxon>Ascomycota</taxon>
        <taxon>Saccharomycotina</taxon>
        <taxon>Lipomycetes</taxon>
        <taxon>Lipomycetales</taxon>
        <taxon>Lipomycetaceae</taxon>
        <taxon>Lipomyces</taxon>
    </lineage>
</organism>
<proteinExistence type="predicted"/>
<dbReference type="EMBL" id="MU970055">
    <property type="protein sequence ID" value="KAK9323948.1"/>
    <property type="molecule type" value="Genomic_DNA"/>
</dbReference>
<gene>
    <name evidence="1" type="ORF">V1517DRAFT_318851</name>
</gene>
<reference evidence="2" key="1">
    <citation type="journal article" date="2024" name="Front. Bioeng. Biotechnol.">
        <title>Genome-scale model development and genomic sequencing of the oleaginous clade Lipomyces.</title>
        <authorList>
            <person name="Czajka J.J."/>
            <person name="Han Y."/>
            <person name="Kim J."/>
            <person name="Mondo S.J."/>
            <person name="Hofstad B.A."/>
            <person name="Robles A."/>
            <person name="Haridas S."/>
            <person name="Riley R."/>
            <person name="LaButti K."/>
            <person name="Pangilinan J."/>
            <person name="Andreopoulos W."/>
            <person name="Lipzen A."/>
            <person name="Yan J."/>
            <person name="Wang M."/>
            <person name="Ng V."/>
            <person name="Grigoriev I.V."/>
            <person name="Spatafora J.W."/>
            <person name="Magnuson J.K."/>
            <person name="Baker S.E."/>
            <person name="Pomraning K.R."/>
        </authorList>
    </citation>
    <scope>NUCLEOTIDE SEQUENCE [LARGE SCALE GENOMIC DNA]</scope>
    <source>
        <strain evidence="2">CBS 10300</strain>
    </source>
</reference>
<comment type="caution">
    <text evidence="1">The sequence shown here is derived from an EMBL/GenBank/DDBJ whole genome shotgun (WGS) entry which is preliminary data.</text>
</comment>
<protein>
    <submittedName>
        <fullName evidence="1">Nitrogen permease regulator of amino acid transport activity 3-domain-containing protein</fullName>
    </submittedName>
</protein>
<keyword evidence="2" id="KW-1185">Reference proteome</keyword>
<accession>A0ACC3TUU9</accession>
<evidence type="ECO:0000313" key="2">
    <source>
        <dbReference type="Proteomes" id="UP001489719"/>
    </source>
</evidence>
<name>A0ACC3TUU9_9ASCO</name>
<dbReference type="Proteomes" id="UP001489719">
    <property type="component" value="Unassembled WGS sequence"/>
</dbReference>
<evidence type="ECO:0000313" key="1">
    <source>
        <dbReference type="EMBL" id="KAK9323948.1"/>
    </source>
</evidence>
<sequence>MASISSAPSGSGISPHLLGIMLVITTPNGPQFVFNYPQTAYAASSRQVKSATSASTSLASGRRHKKRDGDGSPLPYSIPSSPALDAMPAPSSRLYRFDSPDTSPSSSGYNSSASYSTSSGSENDDVGYLSSTESEEIGVSDGDDADIDNSLDLERDVVEVADGNGLRSHQWRLSSSRPGSSGLSQILALGPGAAVLPGVRAGLSHQARHGHRRSRRRRKQVAGGGFLPPPRHRSRTPIDRSSTGLRTQLSNSLVLDEPSGRESALTPDPLQSLGSPSQLQRRGLSPSAAGVLSPRLSALSTMDTSTITGSLKLDDITGSLRASNVAQSPRSVSKSRDPISRRRSLDSSHSNHHHHHQQHHHHDRRRKSNTENVVQNIIGSDDDEPSGNAAHDRHPSSSIYQQPWEKSFGYDSEFLAALLCPKRSMCDTKFEFTVGDLAFLGLPMHIRQDGRWKRNAGDRVRKLRSGPGGSASASGTIMSVTSESDRFDGVFGYEDEGDYADEEYGDDDMEAESSTNALERSFLSLTLESSQISGQHSETTFESMKEDRQREEMSRTMSTVGDGRNSVANNINNMFHAFQTQSANLAAAASDSHNEMSNDRSTNETSDTIPSDDQGDRSSSVEPSSINVSRAPSVVQSPLLEGMPQHPRKQPSSNDANSPMNMFHVVFAMNPPELEYNARIDEMYDYVASPLAECLRYEQHKSNYVWKQAQMMIRLRERAAMNGTTQEELWAQTLTHSSLALALAQVFLAISTSSIANVVINGSTRLFQIPVQMHSATLPSILEPVTVPGFYLTTEDYSDRLGTNGEDRQNGQVGMPFLEHALLLLDAADKIINELQTDPRTPFARFIRSVSPTETLLKVAASSELSLHDVESYARHLIYWRRARIIIPVHRRGIYIVAPTTPLSCLHSHSKLFAKAFPSLPSLPRMLEEISSQEPRPYGNIIPSHNMREKYLDALAWLLRLGYLAQLRTFIWLRISKDIKKSVAHDNRLRNALESSQNGDIVDDNSGYRYATLLSDNDAKSLSQKVDVESSLNQAFAEENELEDTIILEPDRATVLERKWMDKIVAGQNEGIVELFWRVAKYMNGKVAFEDVPGKEGIERRDVRNLLASVNEHIIISRHW</sequence>